<name>A0A9D0ZWR3_9FIRM</name>
<reference evidence="2" key="1">
    <citation type="submission" date="2020-10" db="EMBL/GenBank/DDBJ databases">
        <authorList>
            <person name="Gilroy R."/>
        </authorList>
    </citation>
    <scope>NUCLEOTIDE SEQUENCE</scope>
    <source>
        <strain evidence="2">ChiSjej3B21-11622</strain>
    </source>
</reference>
<dbReference type="AlphaFoldDB" id="A0A9D0ZWR3"/>
<evidence type="ECO:0000313" key="3">
    <source>
        <dbReference type="Proteomes" id="UP000886886"/>
    </source>
</evidence>
<protein>
    <submittedName>
        <fullName evidence="2">ABC transporter permease</fullName>
    </submittedName>
</protein>
<feature type="transmembrane region" description="Helical" evidence="1">
    <location>
        <begin position="108"/>
        <end position="131"/>
    </location>
</feature>
<keyword evidence="1" id="KW-0812">Transmembrane</keyword>
<comment type="caution">
    <text evidence="2">The sequence shown here is derived from an EMBL/GenBank/DDBJ whole genome shotgun (WGS) entry which is preliminary data.</text>
</comment>
<keyword evidence="1" id="KW-1133">Transmembrane helix</keyword>
<keyword evidence="1" id="KW-0472">Membrane</keyword>
<gene>
    <name evidence="2" type="ORF">IAB26_10525</name>
</gene>
<reference evidence="2" key="2">
    <citation type="journal article" date="2021" name="PeerJ">
        <title>Extensive microbial diversity within the chicken gut microbiome revealed by metagenomics and culture.</title>
        <authorList>
            <person name="Gilroy R."/>
            <person name="Ravi A."/>
            <person name="Getino M."/>
            <person name="Pursley I."/>
            <person name="Horton D.L."/>
            <person name="Alikhan N.F."/>
            <person name="Baker D."/>
            <person name="Gharbi K."/>
            <person name="Hall N."/>
            <person name="Watson M."/>
            <person name="Adriaenssens E.M."/>
            <person name="Foster-Nyarko E."/>
            <person name="Jarju S."/>
            <person name="Secka A."/>
            <person name="Antonio M."/>
            <person name="Oren A."/>
            <person name="Chaudhuri R.R."/>
            <person name="La Ragione R."/>
            <person name="Hildebrand F."/>
            <person name="Pallen M.J."/>
        </authorList>
    </citation>
    <scope>NUCLEOTIDE SEQUENCE</scope>
    <source>
        <strain evidence="2">ChiSjej3B21-11622</strain>
    </source>
</reference>
<proteinExistence type="predicted"/>
<accession>A0A9D0ZWR3</accession>
<feature type="transmembrane region" description="Helical" evidence="1">
    <location>
        <begin position="60"/>
        <end position="87"/>
    </location>
</feature>
<dbReference type="EMBL" id="DVFT01000157">
    <property type="protein sequence ID" value="HIQ96983.1"/>
    <property type="molecule type" value="Genomic_DNA"/>
</dbReference>
<organism evidence="2 3">
    <name type="scientific">Candidatus Limivivens merdigallinarum</name>
    <dbReference type="NCBI Taxonomy" id="2840859"/>
    <lineage>
        <taxon>Bacteria</taxon>
        <taxon>Bacillati</taxon>
        <taxon>Bacillota</taxon>
        <taxon>Clostridia</taxon>
        <taxon>Lachnospirales</taxon>
        <taxon>Lachnospiraceae</taxon>
        <taxon>Lachnospiraceae incertae sedis</taxon>
        <taxon>Candidatus Limivivens</taxon>
    </lineage>
</organism>
<evidence type="ECO:0000313" key="2">
    <source>
        <dbReference type="EMBL" id="HIQ96983.1"/>
    </source>
</evidence>
<dbReference type="Proteomes" id="UP000886886">
    <property type="component" value="Unassembled WGS sequence"/>
</dbReference>
<evidence type="ECO:0000256" key="1">
    <source>
        <dbReference type="SAM" id="Phobius"/>
    </source>
</evidence>
<feature type="transmembrane region" description="Helical" evidence="1">
    <location>
        <begin position="137"/>
        <end position="162"/>
    </location>
</feature>
<sequence length="204" mass="22813">MVKNEETRFQPIKVLSGRLYDLKQRRNLAAVLTVFLAAMGYAVLFTMAKSQKEDFLAERLSMYLGMAVIFAAGSLIISCLFRISVIADMGIYRQLKVLGMTSRQIRKLIYGQANRICVIGIPLGLVWGWMLGMGTPLILAGSAVLAWATVWAGCLYPAYLAGSVSLGEARGMDKQAWKSGHTKEHDREEIPLNVEFKTMEKFRR</sequence>
<feature type="transmembrane region" description="Helical" evidence="1">
    <location>
        <begin position="28"/>
        <end position="48"/>
    </location>
</feature>